<keyword evidence="1" id="KW-0812">Transmembrane</keyword>
<feature type="transmembrane region" description="Helical" evidence="1">
    <location>
        <begin position="146"/>
        <end position="167"/>
    </location>
</feature>
<dbReference type="InterPro" id="IPR000160">
    <property type="entry name" value="GGDEF_dom"/>
</dbReference>
<feature type="transmembrane region" description="Helical" evidence="1">
    <location>
        <begin position="7"/>
        <end position="28"/>
    </location>
</feature>
<organism evidence="3 4">
    <name type="scientific">Lacticaseibacillus baoqingensis</name>
    <dbReference type="NCBI Taxonomy" id="2486013"/>
    <lineage>
        <taxon>Bacteria</taxon>
        <taxon>Bacillati</taxon>
        <taxon>Bacillota</taxon>
        <taxon>Bacilli</taxon>
        <taxon>Lactobacillales</taxon>
        <taxon>Lactobacillaceae</taxon>
        <taxon>Lacticaseibacillus</taxon>
    </lineage>
</organism>
<evidence type="ECO:0000259" key="2">
    <source>
        <dbReference type="PROSITE" id="PS50887"/>
    </source>
</evidence>
<dbReference type="PANTHER" id="PTHR45138">
    <property type="entry name" value="REGULATORY COMPONENTS OF SENSORY TRANSDUCTION SYSTEM"/>
    <property type="match status" value="1"/>
</dbReference>
<dbReference type="InterPro" id="IPR050469">
    <property type="entry name" value="Diguanylate_Cyclase"/>
</dbReference>
<dbReference type="SUPFAM" id="SSF55073">
    <property type="entry name" value="Nucleotide cyclase"/>
    <property type="match status" value="1"/>
</dbReference>
<keyword evidence="1" id="KW-1133">Transmembrane helix</keyword>
<dbReference type="Gene3D" id="3.30.70.270">
    <property type="match status" value="1"/>
</dbReference>
<evidence type="ECO:0000256" key="1">
    <source>
        <dbReference type="SAM" id="Phobius"/>
    </source>
</evidence>
<evidence type="ECO:0000313" key="3">
    <source>
        <dbReference type="EMBL" id="MFD1484461.1"/>
    </source>
</evidence>
<dbReference type="CDD" id="cd01949">
    <property type="entry name" value="GGDEF"/>
    <property type="match status" value="1"/>
</dbReference>
<comment type="caution">
    <text evidence="3">The sequence shown here is derived from an EMBL/GenBank/DDBJ whole genome shotgun (WGS) entry which is preliminary data.</text>
</comment>
<feature type="domain" description="GGDEF" evidence="2">
    <location>
        <begin position="242"/>
        <end position="379"/>
    </location>
</feature>
<dbReference type="EMBL" id="JBHTON010000009">
    <property type="protein sequence ID" value="MFD1484461.1"/>
    <property type="molecule type" value="Genomic_DNA"/>
</dbReference>
<proteinExistence type="predicted"/>
<feature type="transmembrane region" description="Helical" evidence="1">
    <location>
        <begin position="43"/>
        <end position="62"/>
    </location>
</feature>
<evidence type="ECO:0000313" key="4">
    <source>
        <dbReference type="Proteomes" id="UP001597252"/>
    </source>
</evidence>
<feature type="transmembrane region" description="Helical" evidence="1">
    <location>
        <begin position="173"/>
        <end position="193"/>
    </location>
</feature>
<dbReference type="InterPro" id="IPR043128">
    <property type="entry name" value="Rev_trsase/Diguanyl_cyclase"/>
</dbReference>
<keyword evidence="4" id="KW-1185">Reference proteome</keyword>
<dbReference type="PANTHER" id="PTHR45138:SF9">
    <property type="entry name" value="DIGUANYLATE CYCLASE DGCM-RELATED"/>
    <property type="match status" value="1"/>
</dbReference>
<dbReference type="RefSeq" id="WP_125752542.1">
    <property type="nucleotide sequence ID" value="NZ_JBHTON010000009.1"/>
</dbReference>
<name>A0ABW4E7K7_9LACO</name>
<keyword evidence="1" id="KW-0472">Membrane</keyword>
<accession>A0ABW4E7K7</accession>
<dbReference type="NCBIfam" id="TIGR00254">
    <property type="entry name" value="GGDEF"/>
    <property type="match status" value="1"/>
</dbReference>
<reference evidence="4" key="1">
    <citation type="journal article" date="2019" name="Int. J. Syst. Evol. Microbiol.">
        <title>The Global Catalogue of Microorganisms (GCM) 10K type strain sequencing project: providing services to taxonomists for standard genome sequencing and annotation.</title>
        <authorList>
            <consortium name="The Broad Institute Genomics Platform"/>
            <consortium name="The Broad Institute Genome Sequencing Center for Infectious Disease"/>
            <person name="Wu L."/>
            <person name="Ma J."/>
        </authorList>
    </citation>
    <scope>NUCLEOTIDE SEQUENCE [LARGE SCALE GENOMIC DNA]</scope>
    <source>
        <strain evidence="4">CCM 8903</strain>
    </source>
</reference>
<sequence>MELAIMFILSLITNIIVMMGATSFFYWLESGTATPFVVRHREPLMLVASIAFMVYLFGQALTNSATGEVDTGAHWTYLNLLIITMYILNIQVATRWQVIVDGGLTLLYYLMFSAHLTILAILAWGVAMGSLWLVQRNNHWLVTHRWPKYGLFAVFAAAMLAMVYQMQTYHLDLWFWLRQLVALGVIGIFCLEFDQIMHGTKVRTDKIAMLANRDQLTGLLNFGTFQNTLALYFNRYQAGKVDAYSVFEFDLDWFKRVNDTYGHLAGNRVLHRLATVLALYADQIAYPATVYRLGGEEFAMLVAAPLSRDEAVELAENFQRRLREITFTDISPELHITCSIGEACVQESDYNDNDAYKAADRSLYHSKQNGRDRVTVAPDIR</sequence>
<dbReference type="PROSITE" id="PS50887">
    <property type="entry name" value="GGDEF"/>
    <property type="match status" value="1"/>
</dbReference>
<dbReference type="Pfam" id="PF00990">
    <property type="entry name" value="GGDEF"/>
    <property type="match status" value="1"/>
</dbReference>
<dbReference type="SMART" id="SM00267">
    <property type="entry name" value="GGDEF"/>
    <property type="match status" value="1"/>
</dbReference>
<protein>
    <submittedName>
        <fullName evidence="3">GGDEF domain-containing protein</fullName>
    </submittedName>
</protein>
<feature type="transmembrane region" description="Helical" evidence="1">
    <location>
        <begin position="74"/>
        <end position="94"/>
    </location>
</feature>
<gene>
    <name evidence="3" type="ORF">ACFQ5J_04345</name>
</gene>
<feature type="transmembrane region" description="Helical" evidence="1">
    <location>
        <begin position="106"/>
        <end position="134"/>
    </location>
</feature>
<dbReference type="InterPro" id="IPR029787">
    <property type="entry name" value="Nucleotide_cyclase"/>
</dbReference>
<dbReference type="Proteomes" id="UP001597252">
    <property type="component" value="Unassembled WGS sequence"/>
</dbReference>